<dbReference type="GO" id="GO:0005576">
    <property type="term" value="C:extracellular region"/>
    <property type="evidence" value="ECO:0007669"/>
    <property type="project" value="InterPro"/>
</dbReference>
<dbReference type="GO" id="GO:0008061">
    <property type="term" value="F:chitin binding"/>
    <property type="evidence" value="ECO:0007669"/>
    <property type="project" value="UniProtKB-KW"/>
</dbReference>
<feature type="domain" description="Chitin-binding type-2" evidence="6">
    <location>
        <begin position="294"/>
        <end position="351"/>
    </location>
</feature>
<dbReference type="VEuPathDB" id="VectorBase:ASTE008560"/>
<proteinExistence type="predicted"/>
<dbReference type="VEuPathDB" id="VectorBase:ASTEI20_043066"/>
<evidence type="ECO:0000256" key="4">
    <source>
        <dbReference type="ARBA" id="ARBA00023157"/>
    </source>
</evidence>
<keyword evidence="1" id="KW-0147">Chitin-binding</keyword>
<evidence type="ECO:0000259" key="6">
    <source>
        <dbReference type="PROSITE" id="PS50940"/>
    </source>
</evidence>
<protein>
    <recommendedName>
        <fullName evidence="6">Chitin-binding type-2 domain-containing protein</fullName>
    </recommendedName>
</protein>
<dbReference type="PANTHER" id="PTHR23301">
    <property type="entry name" value="CHITIN BINDING PERITROPHIN-A"/>
    <property type="match status" value="1"/>
</dbReference>
<sequence>MRSEIFIASALFLLQINAARSDGFVPYKVSEYQDGLDDICAGIQIVILPHPDATLCHMFVVCMFTEPIVYECVEGYVYEPDLLSCIPGNRERCLSSAGPNWRQICANVSYAVFPDPDVCWEFVFCPHGMVNRFTCPMGEIWSQRDGACLPGSWDTCELLEIMRTCQHLPDGVLLPHPNECSRYLECSQGSTTIVHCLQGEDFNNRCDQYTGCHKGEPITWNCAEGKILHGPSGACRPGNRETCEFLVDDCINKPDGTVLEHPNFCQVYIRCQHQVVSIVACPVGEILRPDSPNEVSCKDRPNGYYRHPEKCSYLLECYEGEPRSTIECPGNQIFNEDIQRCVFGNPETCMDG</sequence>
<feature type="domain" description="Chitin-binding type-2" evidence="6">
    <location>
        <begin position="37"/>
        <end position="95"/>
    </location>
</feature>
<evidence type="ECO:0000256" key="1">
    <source>
        <dbReference type="ARBA" id="ARBA00022669"/>
    </source>
</evidence>
<evidence type="ECO:0000256" key="3">
    <source>
        <dbReference type="ARBA" id="ARBA00022737"/>
    </source>
</evidence>
<accession>A0A182YLS9</accession>
<dbReference type="STRING" id="30069.A0A182YLS9"/>
<dbReference type="InterPro" id="IPR002557">
    <property type="entry name" value="Chitin-bd_dom"/>
</dbReference>
<dbReference type="VEuPathDB" id="VectorBase:ASTEI09415"/>
<reference evidence="8" key="1">
    <citation type="journal article" date="2014" name="Genome Biol.">
        <title>Genome analysis of a major urban malaria vector mosquito, Anopheles stephensi.</title>
        <authorList>
            <person name="Jiang X."/>
            <person name="Peery A."/>
            <person name="Hall A.B."/>
            <person name="Sharma A."/>
            <person name="Chen X.G."/>
            <person name="Waterhouse R.M."/>
            <person name="Komissarov A."/>
            <person name="Riehle M.M."/>
            <person name="Shouche Y."/>
            <person name="Sharakhova M.V."/>
            <person name="Lawson D."/>
            <person name="Pakpour N."/>
            <person name="Arensburger P."/>
            <person name="Davidson V.L."/>
            <person name="Eiglmeier K."/>
            <person name="Emrich S."/>
            <person name="George P."/>
            <person name="Kennedy R.C."/>
            <person name="Mane S.P."/>
            <person name="Maslen G."/>
            <person name="Oringanje C."/>
            <person name="Qi Y."/>
            <person name="Settlage R."/>
            <person name="Tojo M."/>
            <person name="Tubio J.M."/>
            <person name="Unger M.F."/>
            <person name="Wang B."/>
            <person name="Vernick K.D."/>
            <person name="Ribeiro J.M."/>
            <person name="James A.A."/>
            <person name="Michel K."/>
            <person name="Riehle M.A."/>
            <person name="Luckhart S."/>
            <person name="Sharakhov I.V."/>
            <person name="Tu Z."/>
        </authorList>
    </citation>
    <scope>NUCLEOTIDE SEQUENCE [LARGE SCALE GENOMIC DNA]</scope>
    <source>
        <strain evidence="8">Indian</strain>
    </source>
</reference>
<dbReference type="InterPro" id="IPR051940">
    <property type="entry name" value="Chitin_bind-dev_reg"/>
</dbReference>
<evidence type="ECO:0000313" key="8">
    <source>
        <dbReference type="Proteomes" id="UP000076408"/>
    </source>
</evidence>
<dbReference type="InterPro" id="IPR036508">
    <property type="entry name" value="Chitin-bd_dom_sf"/>
</dbReference>
<feature type="domain" description="Chitin-binding type-2" evidence="6">
    <location>
        <begin position="102"/>
        <end position="158"/>
    </location>
</feature>
<dbReference type="PROSITE" id="PS50940">
    <property type="entry name" value="CHIT_BIND_II"/>
    <property type="match status" value="4"/>
</dbReference>
<name>A0A182YLS9_ANOST</name>
<keyword evidence="3" id="KW-0677">Repeat</keyword>
<evidence type="ECO:0000256" key="2">
    <source>
        <dbReference type="ARBA" id="ARBA00022729"/>
    </source>
</evidence>
<dbReference type="SUPFAM" id="SSF57625">
    <property type="entry name" value="Invertebrate chitin-binding proteins"/>
    <property type="match status" value="5"/>
</dbReference>
<keyword evidence="8" id="KW-1185">Reference proteome</keyword>
<feature type="domain" description="Chitin-binding type-2" evidence="6">
    <location>
        <begin position="162"/>
        <end position="224"/>
    </location>
</feature>
<dbReference type="Proteomes" id="UP000076408">
    <property type="component" value="Unassembled WGS sequence"/>
</dbReference>
<dbReference type="Gene3D" id="2.170.140.10">
    <property type="entry name" value="Chitin binding domain"/>
    <property type="match status" value="1"/>
</dbReference>
<reference evidence="7" key="2">
    <citation type="submission" date="2020-05" db="UniProtKB">
        <authorList>
            <consortium name="EnsemblMetazoa"/>
        </authorList>
    </citation>
    <scope>IDENTIFICATION</scope>
    <source>
        <strain evidence="7">Indian</strain>
    </source>
</reference>
<dbReference type="AlphaFoldDB" id="A0A182YLS9"/>
<dbReference type="SMART" id="SM00494">
    <property type="entry name" value="ChtBD2"/>
    <property type="match status" value="5"/>
</dbReference>
<organism evidence="7 8">
    <name type="scientific">Anopheles stephensi</name>
    <name type="common">Indo-Pakistan malaria mosquito</name>
    <dbReference type="NCBI Taxonomy" id="30069"/>
    <lineage>
        <taxon>Eukaryota</taxon>
        <taxon>Metazoa</taxon>
        <taxon>Ecdysozoa</taxon>
        <taxon>Arthropoda</taxon>
        <taxon>Hexapoda</taxon>
        <taxon>Insecta</taxon>
        <taxon>Pterygota</taxon>
        <taxon>Neoptera</taxon>
        <taxon>Endopterygota</taxon>
        <taxon>Diptera</taxon>
        <taxon>Nematocera</taxon>
        <taxon>Culicoidea</taxon>
        <taxon>Culicidae</taxon>
        <taxon>Anophelinae</taxon>
        <taxon>Anopheles</taxon>
    </lineage>
</organism>
<keyword evidence="4" id="KW-1015">Disulfide bond</keyword>
<keyword evidence="2" id="KW-0732">Signal</keyword>
<dbReference type="Pfam" id="PF01607">
    <property type="entry name" value="CBM_14"/>
    <property type="match status" value="4"/>
</dbReference>
<dbReference type="EnsemblMetazoa" id="ASTEI09415-RA">
    <property type="protein sequence ID" value="ASTEI09415-PA"/>
    <property type="gene ID" value="ASTEI09415"/>
</dbReference>
<evidence type="ECO:0000313" key="7">
    <source>
        <dbReference type="EnsemblMetazoa" id="ASTEI09415-PA"/>
    </source>
</evidence>
<evidence type="ECO:0000256" key="5">
    <source>
        <dbReference type="ARBA" id="ARBA00023180"/>
    </source>
</evidence>
<keyword evidence="5" id="KW-0325">Glycoprotein</keyword>
<dbReference type="PANTHER" id="PTHR23301:SF0">
    <property type="entry name" value="CHITIN-BINDING TYPE-2 DOMAIN-CONTAINING PROTEIN-RELATED"/>
    <property type="match status" value="1"/>
</dbReference>